<accession>A0A067CUU0</accession>
<name>A0A067CUU0_SAPPC</name>
<protein>
    <recommendedName>
        <fullName evidence="4">Nucleotide-diphospho-sugar transferase domain-containing protein</fullName>
    </recommendedName>
</protein>
<keyword evidence="3" id="KW-1185">Reference proteome</keyword>
<dbReference type="OMA" id="NDHEEYW"/>
<dbReference type="KEGG" id="spar:SPRG_00543"/>
<dbReference type="VEuPathDB" id="FungiDB:SPRG_00543"/>
<evidence type="ECO:0000313" key="2">
    <source>
        <dbReference type="EMBL" id="KDO34479.1"/>
    </source>
</evidence>
<dbReference type="AlphaFoldDB" id="A0A067CUU0"/>
<feature type="region of interest" description="Disordered" evidence="1">
    <location>
        <begin position="331"/>
        <end position="393"/>
    </location>
</feature>
<reference evidence="2 3" key="1">
    <citation type="journal article" date="2013" name="PLoS Genet.">
        <title>Distinctive expansion of potential virulence genes in the genome of the oomycete fish pathogen Saprolegnia parasitica.</title>
        <authorList>
            <person name="Jiang R.H."/>
            <person name="de Bruijn I."/>
            <person name="Haas B.J."/>
            <person name="Belmonte R."/>
            <person name="Lobach L."/>
            <person name="Christie J."/>
            <person name="van den Ackerveken G."/>
            <person name="Bottin A."/>
            <person name="Bulone V."/>
            <person name="Diaz-Moreno S.M."/>
            <person name="Dumas B."/>
            <person name="Fan L."/>
            <person name="Gaulin E."/>
            <person name="Govers F."/>
            <person name="Grenville-Briggs L.J."/>
            <person name="Horner N.R."/>
            <person name="Levin J.Z."/>
            <person name="Mammella M."/>
            <person name="Meijer H.J."/>
            <person name="Morris P."/>
            <person name="Nusbaum C."/>
            <person name="Oome S."/>
            <person name="Phillips A.J."/>
            <person name="van Rooyen D."/>
            <person name="Rzeszutek E."/>
            <person name="Saraiva M."/>
            <person name="Secombes C.J."/>
            <person name="Seidl M.F."/>
            <person name="Snel B."/>
            <person name="Stassen J.H."/>
            <person name="Sykes S."/>
            <person name="Tripathy S."/>
            <person name="van den Berg H."/>
            <person name="Vega-Arreguin J.C."/>
            <person name="Wawra S."/>
            <person name="Young S.K."/>
            <person name="Zeng Q."/>
            <person name="Dieguez-Uribeondo J."/>
            <person name="Russ C."/>
            <person name="Tyler B.M."/>
            <person name="van West P."/>
        </authorList>
    </citation>
    <scope>NUCLEOTIDE SEQUENCE [LARGE SCALE GENOMIC DNA]</scope>
    <source>
        <strain evidence="2 3">CBS 223.65</strain>
    </source>
</reference>
<evidence type="ECO:0000313" key="3">
    <source>
        <dbReference type="Proteomes" id="UP000030745"/>
    </source>
</evidence>
<feature type="compositionally biased region" description="Low complexity" evidence="1">
    <location>
        <begin position="351"/>
        <end position="374"/>
    </location>
</feature>
<dbReference type="EMBL" id="KK583190">
    <property type="protein sequence ID" value="KDO34479.1"/>
    <property type="molecule type" value="Genomic_DNA"/>
</dbReference>
<evidence type="ECO:0000256" key="1">
    <source>
        <dbReference type="SAM" id="MobiDB-lite"/>
    </source>
</evidence>
<feature type="compositionally biased region" description="Pro residues" evidence="1">
    <location>
        <begin position="381"/>
        <end position="393"/>
    </location>
</feature>
<sequence length="393" mass="44033">MGALCQKEAAHDVAAPSARTLHVILVYSNPQGFASRRRLLLQTHRHLLALQAALRGQDSLEIAVAQIAYDSLDFVSLDVIGQYDLNLRTPSVNAIWSKENLINLSVRNILQRTAHCAEYFAYVDADITFESPHVVSDTLDRLHPHAMLQLFETATLENPTPIVVKGFGYQYHMNNKLASALKNVANDHEEYWHPGFAWALHRDVFLATGGLIERSYGSADRHMAMAILGRAQDSIPSNCNVAPAYSQMILDWQAVATEYGVQLGYVPGSIFHSWHGSLVNRQYMGRWHTLTKHQFDPFEHLHVSPETGLLEWSAAASFELRDEVAMYFSNRDEDEPMPAAECKATKDKTSSDSVTNDSSDITVSVPYNAQQQQQQRRRDGAPPPPRRGWSSPP</sequence>
<proteinExistence type="predicted"/>
<organism evidence="2 3">
    <name type="scientific">Saprolegnia parasitica (strain CBS 223.65)</name>
    <dbReference type="NCBI Taxonomy" id="695850"/>
    <lineage>
        <taxon>Eukaryota</taxon>
        <taxon>Sar</taxon>
        <taxon>Stramenopiles</taxon>
        <taxon>Oomycota</taxon>
        <taxon>Saprolegniomycetes</taxon>
        <taxon>Saprolegniales</taxon>
        <taxon>Saprolegniaceae</taxon>
        <taxon>Saprolegnia</taxon>
    </lineage>
</organism>
<evidence type="ECO:0008006" key="4">
    <source>
        <dbReference type="Google" id="ProtNLM"/>
    </source>
</evidence>
<dbReference type="Proteomes" id="UP000030745">
    <property type="component" value="Unassembled WGS sequence"/>
</dbReference>
<dbReference type="SUPFAM" id="SSF53448">
    <property type="entry name" value="Nucleotide-diphospho-sugar transferases"/>
    <property type="match status" value="1"/>
</dbReference>
<dbReference type="GeneID" id="24123181"/>
<gene>
    <name evidence="2" type="ORF">SPRG_00543</name>
</gene>
<dbReference type="RefSeq" id="XP_012194160.1">
    <property type="nucleotide sequence ID" value="XM_012338770.1"/>
</dbReference>
<dbReference type="OrthoDB" id="2151435at2759"/>
<dbReference type="InterPro" id="IPR029044">
    <property type="entry name" value="Nucleotide-diphossugar_trans"/>
</dbReference>